<dbReference type="PIRSF" id="PIRSF028757">
    <property type="entry name" value="LD-carboxypeptidase"/>
    <property type="match status" value="1"/>
</dbReference>
<reference evidence="5" key="1">
    <citation type="submission" date="2020-10" db="EMBL/GenBank/DDBJ databases">
        <authorList>
            <person name="Gilroy R."/>
        </authorList>
    </citation>
    <scope>NUCLEOTIDE SEQUENCE</scope>
    <source>
        <strain evidence="5">CHK195-11698</strain>
    </source>
</reference>
<dbReference type="InterPro" id="IPR027478">
    <property type="entry name" value="LdcA_N"/>
</dbReference>
<dbReference type="EMBL" id="DVMJ01000030">
    <property type="protein sequence ID" value="HIU13232.1"/>
    <property type="molecule type" value="Genomic_DNA"/>
</dbReference>
<dbReference type="InterPro" id="IPR003507">
    <property type="entry name" value="S66_fam"/>
</dbReference>
<dbReference type="Gene3D" id="3.50.30.60">
    <property type="entry name" value="LD-carboxypeptidase A C-terminal domain-like"/>
    <property type="match status" value="1"/>
</dbReference>
<dbReference type="AlphaFoldDB" id="A0A9D1HM56"/>
<dbReference type="InterPro" id="IPR040449">
    <property type="entry name" value="Peptidase_S66_N"/>
</dbReference>
<dbReference type="Proteomes" id="UP000824175">
    <property type="component" value="Unassembled WGS sequence"/>
</dbReference>
<dbReference type="Pfam" id="PF17676">
    <property type="entry name" value="Peptidase_S66C"/>
    <property type="match status" value="1"/>
</dbReference>
<feature type="domain" description="LD-carboxypeptidase N-terminal" evidence="3">
    <location>
        <begin position="13"/>
        <end position="134"/>
    </location>
</feature>
<dbReference type="CDD" id="cd07062">
    <property type="entry name" value="Peptidase_S66_mccF_like"/>
    <property type="match status" value="1"/>
</dbReference>
<dbReference type="PANTHER" id="PTHR30237:SF4">
    <property type="entry name" value="LD-CARBOXYPEPTIDASE C-TERMINAL DOMAIN-CONTAINING PROTEIN"/>
    <property type="match status" value="1"/>
</dbReference>
<proteinExistence type="inferred from homology"/>
<comment type="similarity">
    <text evidence="1">Belongs to the peptidase S66 family.</text>
</comment>
<name>A0A9D1HM56_9FIRM</name>
<evidence type="ECO:0000259" key="3">
    <source>
        <dbReference type="Pfam" id="PF02016"/>
    </source>
</evidence>
<evidence type="ECO:0000256" key="1">
    <source>
        <dbReference type="ARBA" id="ARBA00010233"/>
    </source>
</evidence>
<dbReference type="InterPro" id="IPR029062">
    <property type="entry name" value="Class_I_gatase-like"/>
</dbReference>
<dbReference type="SUPFAM" id="SSF141986">
    <property type="entry name" value="LD-carboxypeptidase A C-terminal domain-like"/>
    <property type="match status" value="1"/>
</dbReference>
<evidence type="ECO:0000256" key="2">
    <source>
        <dbReference type="ARBA" id="ARBA00022801"/>
    </source>
</evidence>
<comment type="caution">
    <text evidence="5">The sequence shown here is derived from an EMBL/GenBank/DDBJ whole genome shotgun (WGS) entry which is preliminary data.</text>
</comment>
<evidence type="ECO:0000313" key="5">
    <source>
        <dbReference type="EMBL" id="HIU13232.1"/>
    </source>
</evidence>
<evidence type="ECO:0000313" key="6">
    <source>
        <dbReference type="Proteomes" id="UP000824175"/>
    </source>
</evidence>
<evidence type="ECO:0000259" key="4">
    <source>
        <dbReference type="Pfam" id="PF17676"/>
    </source>
</evidence>
<gene>
    <name evidence="5" type="ORF">IAD15_04095</name>
</gene>
<sequence length="345" mass="38879">MKKPQRLRPKDKVAIVSLSSGMMGEEAFLHKYTLAKQRLEQDYGLEVVTMPNALKGQAYLYQHPEARAADWMQAFTDPEIKAIFNAIGGDDAIRLLPYIDDKIIAQNPKIFTGFSDTTVNHFMMYQAGIVSYYGLSVMNQLAEYVEINPYTRKAIDTMLMHPQAPYTIPASPFASYETDRIDWANENQHLSTPRYPNEGYVVVQGHGKVTGELLGGCVDVFVSLMGTPLWPTLDQWKGKLLLMETSEMDMPLYLFAEILRNLEAQGILDVIAGIVFGKPAFKKKIEPYHQVLRQILQVENAHQDLVVLGNVNIGHAYPTGILALGLPYEIDCEQKTFKLLEESCQ</sequence>
<dbReference type="InterPro" id="IPR027461">
    <property type="entry name" value="Carboxypeptidase_A_C_sf"/>
</dbReference>
<dbReference type="SUPFAM" id="SSF52317">
    <property type="entry name" value="Class I glutamine amidotransferase-like"/>
    <property type="match status" value="1"/>
</dbReference>
<protein>
    <submittedName>
        <fullName evidence="5">LD-carboxypeptidase</fullName>
    </submittedName>
</protein>
<reference evidence="5" key="2">
    <citation type="journal article" date="2021" name="PeerJ">
        <title>Extensive microbial diversity within the chicken gut microbiome revealed by metagenomics and culture.</title>
        <authorList>
            <person name="Gilroy R."/>
            <person name="Ravi A."/>
            <person name="Getino M."/>
            <person name="Pursley I."/>
            <person name="Horton D.L."/>
            <person name="Alikhan N.F."/>
            <person name="Baker D."/>
            <person name="Gharbi K."/>
            <person name="Hall N."/>
            <person name="Watson M."/>
            <person name="Adriaenssens E.M."/>
            <person name="Foster-Nyarko E."/>
            <person name="Jarju S."/>
            <person name="Secka A."/>
            <person name="Antonio M."/>
            <person name="Oren A."/>
            <person name="Chaudhuri R.R."/>
            <person name="La Ragione R."/>
            <person name="Hildebrand F."/>
            <person name="Pallen M.J."/>
        </authorList>
    </citation>
    <scope>NUCLEOTIDE SEQUENCE</scope>
    <source>
        <strain evidence="5">CHK195-11698</strain>
    </source>
</reference>
<dbReference type="PANTHER" id="PTHR30237">
    <property type="entry name" value="MURAMOYLTETRAPEPTIDE CARBOXYPEPTIDASE"/>
    <property type="match status" value="1"/>
</dbReference>
<feature type="domain" description="LD-carboxypeptidase C-terminal" evidence="4">
    <location>
        <begin position="210"/>
        <end position="330"/>
    </location>
</feature>
<dbReference type="InterPro" id="IPR040921">
    <property type="entry name" value="Peptidase_S66C"/>
</dbReference>
<dbReference type="Gene3D" id="3.40.50.10740">
    <property type="entry name" value="Class I glutamine amidotransferase-like"/>
    <property type="match status" value="1"/>
</dbReference>
<accession>A0A9D1HM56</accession>
<dbReference type="GO" id="GO:0016787">
    <property type="term" value="F:hydrolase activity"/>
    <property type="evidence" value="ECO:0007669"/>
    <property type="project" value="UniProtKB-KW"/>
</dbReference>
<organism evidence="5 6">
    <name type="scientific">Candidatus Fimiplasma intestinipullorum</name>
    <dbReference type="NCBI Taxonomy" id="2840825"/>
    <lineage>
        <taxon>Bacteria</taxon>
        <taxon>Bacillati</taxon>
        <taxon>Bacillota</taxon>
        <taxon>Clostridia</taxon>
        <taxon>Eubacteriales</taxon>
        <taxon>Candidatus Fimiplasma</taxon>
    </lineage>
</organism>
<keyword evidence="2" id="KW-0378">Hydrolase</keyword>
<dbReference type="Pfam" id="PF02016">
    <property type="entry name" value="Peptidase_S66"/>
    <property type="match status" value="1"/>
</dbReference>